<proteinExistence type="predicted"/>
<evidence type="ECO:0000256" key="1">
    <source>
        <dbReference type="SAM" id="SignalP"/>
    </source>
</evidence>
<reference evidence="2 3" key="1">
    <citation type="submission" date="2020-02" db="EMBL/GenBank/DDBJ databases">
        <title>complete genome sequence of Rhodobacteraceae bacterium.</title>
        <authorList>
            <person name="Park J."/>
            <person name="Kim Y.-S."/>
            <person name="Kim K.-H."/>
        </authorList>
    </citation>
    <scope>NUCLEOTIDE SEQUENCE [LARGE SCALE GENOMIC DNA]</scope>
    <source>
        <strain evidence="2 3">RR4-56</strain>
    </source>
</reference>
<evidence type="ECO:0000313" key="2">
    <source>
        <dbReference type="EMBL" id="QIE54833.1"/>
    </source>
</evidence>
<dbReference type="EMBL" id="CP049056">
    <property type="protein sequence ID" value="QIE54833.1"/>
    <property type="molecule type" value="Genomic_DNA"/>
</dbReference>
<evidence type="ECO:0000313" key="3">
    <source>
        <dbReference type="Proteomes" id="UP000503336"/>
    </source>
</evidence>
<name>A0A7L5BUV9_9RHOB</name>
<keyword evidence="1" id="KW-0732">Signal</keyword>
<gene>
    <name evidence="2" type="ORF">G5B40_04860</name>
</gene>
<protein>
    <recommendedName>
        <fullName evidence="4">Organic solvent tolerance-like N-terminal domain-containing protein</fullName>
    </recommendedName>
</protein>
<dbReference type="Proteomes" id="UP000503336">
    <property type="component" value="Chromosome"/>
</dbReference>
<dbReference type="KEGG" id="hdh:G5B40_04860"/>
<accession>A0A7L5BUV9</accession>
<dbReference type="RefSeq" id="WP_165095751.1">
    <property type="nucleotide sequence ID" value="NZ_CP049056.1"/>
</dbReference>
<evidence type="ECO:0008006" key="4">
    <source>
        <dbReference type="Google" id="ProtNLM"/>
    </source>
</evidence>
<feature type="chain" id="PRO_5029917247" description="Organic solvent tolerance-like N-terminal domain-containing protein" evidence="1">
    <location>
        <begin position="22"/>
        <end position="172"/>
    </location>
</feature>
<keyword evidence="3" id="KW-1185">Reference proteome</keyword>
<organism evidence="2 3">
    <name type="scientific">Pikeienuella piscinae</name>
    <dbReference type="NCBI Taxonomy" id="2748098"/>
    <lineage>
        <taxon>Bacteria</taxon>
        <taxon>Pseudomonadati</taxon>
        <taxon>Pseudomonadota</taxon>
        <taxon>Alphaproteobacteria</taxon>
        <taxon>Rhodobacterales</taxon>
        <taxon>Paracoccaceae</taxon>
        <taxon>Pikeienuella</taxon>
    </lineage>
</organism>
<dbReference type="AlphaFoldDB" id="A0A7L5BUV9"/>
<sequence length="172" mass="17915">MKSTVIIAGIVVATMAPGVSAQNVKSLCQVEIPAEDAAAASRRAETVGFVKRVEGQVKVLRPKSGGFDELDAEVGMDLYAADAVATGANGGFDAIFTDNTTISGVADTCVEISTYVYKAAERTGEFRMRLGRGVVSVAAGEVAKSGADRMSVKIRNDTNLAVTGTRIVIRAK</sequence>
<feature type="signal peptide" evidence="1">
    <location>
        <begin position="1"/>
        <end position="21"/>
    </location>
</feature>